<evidence type="ECO:0000313" key="2">
    <source>
        <dbReference type="EMBL" id="MBV7256440.1"/>
    </source>
</evidence>
<comment type="caution">
    <text evidence="2">The sequence shown here is derived from an EMBL/GenBank/DDBJ whole genome shotgun (WGS) entry which is preliminary data.</text>
</comment>
<dbReference type="PANTHER" id="PTHR30041:SF4">
    <property type="entry name" value="ARSENATE REDUCTASE"/>
    <property type="match status" value="1"/>
</dbReference>
<gene>
    <name evidence="2" type="ORF">KCG44_06530</name>
</gene>
<keyword evidence="3" id="KW-1185">Reference proteome</keyword>
<dbReference type="RefSeq" id="WP_218445079.1">
    <property type="nucleotide sequence ID" value="NZ_JAGSPA010000002.1"/>
</dbReference>
<dbReference type="PANTHER" id="PTHR30041">
    <property type="entry name" value="ARSENATE REDUCTASE"/>
    <property type="match status" value="1"/>
</dbReference>
<proteinExistence type="inferred from homology"/>
<sequence length="115" mass="12855">MSITLWFNNRCGTARNVRKWLDENGHDYVVRDYLTDVPSADEIRDVLAKGDMRAADLFRAKEALAEELGLRGVEDEAALVDAMAAHPRLINRPVVIDGDRAKLCRPASEVEAFLS</sequence>
<comment type="similarity">
    <text evidence="1">Belongs to the ArsC family.</text>
</comment>
<organism evidence="2 3">
    <name type="scientific">Pacificimonas pallii</name>
    <dbReference type="NCBI Taxonomy" id="2827236"/>
    <lineage>
        <taxon>Bacteria</taxon>
        <taxon>Pseudomonadati</taxon>
        <taxon>Pseudomonadota</taxon>
        <taxon>Alphaproteobacteria</taxon>
        <taxon>Sphingomonadales</taxon>
        <taxon>Sphingosinicellaceae</taxon>
        <taxon>Pacificimonas</taxon>
    </lineage>
</organism>
<dbReference type="PROSITE" id="PS51353">
    <property type="entry name" value="ARSC"/>
    <property type="match status" value="1"/>
</dbReference>
<evidence type="ECO:0000313" key="3">
    <source>
        <dbReference type="Proteomes" id="UP000722336"/>
    </source>
</evidence>
<dbReference type="Proteomes" id="UP000722336">
    <property type="component" value="Unassembled WGS sequence"/>
</dbReference>
<dbReference type="InterPro" id="IPR006660">
    <property type="entry name" value="Arsenate_reductase-like"/>
</dbReference>
<name>A0ABS6SDV8_9SPHN</name>
<accession>A0ABS6SDV8</accession>
<dbReference type="Pfam" id="PF03960">
    <property type="entry name" value="ArsC"/>
    <property type="match status" value="1"/>
</dbReference>
<protein>
    <submittedName>
        <fullName evidence="2">Arsenate reductase (Glutaredoxin)</fullName>
    </submittedName>
</protein>
<dbReference type="EMBL" id="JAGSPA010000002">
    <property type="protein sequence ID" value="MBV7256440.1"/>
    <property type="molecule type" value="Genomic_DNA"/>
</dbReference>
<evidence type="ECO:0000256" key="1">
    <source>
        <dbReference type="PROSITE-ProRule" id="PRU01282"/>
    </source>
</evidence>
<reference evidence="2 3" key="1">
    <citation type="submission" date="2021-04" db="EMBL/GenBank/DDBJ databases">
        <authorList>
            <person name="Pira H."/>
            <person name="Risdian C."/>
            <person name="Wink J."/>
        </authorList>
    </citation>
    <scope>NUCLEOTIDE SEQUENCE [LARGE SCALE GENOMIC DNA]</scope>
    <source>
        <strain evidence="2 3">WHA3</strain>
    </source>
</reference>